<feature type="transmembrane region" description="Helical" evidence="2">
    <location>
        <begin position="260"/>
        <end position="278"/>
    </location>
</feature>
<accession>A0A075H6P6</accession>
<sequence length="466" mass="51693">MSADEDESESSGDADLTDEVRVENEDKDSSPKVSFPRSLPDSEFANHELVAFTIIGLGMALPGIGYLLGFFADVWGLWDIIDLNIVQPIIGEGDGDSSYNPVDTVAYGILLVAFIVSLSALIRKWGISSDDRMLYSLLPWVLWAVLVEVHEDAGLFADNVDSWFVSPIIHFQTAGWILLIGMFVPILKEMESSPEKDKFLTFLPLMVVVVSQLILFYDFSVGGGVAVVILIPGFFWFFFEVEEFSWNNWLNNWNQLERSLLYAGIGACILNAVSLMVFAQTQLVAGELTIWPAFAILGCPFIIVMFLRRRGLDSFRELISEGKIPGMLDEGMTVQEWESLEGKEFEENEKLVKNAAFATPIVLLAVYGQLVDGLASWLGVDFFGYSEKHVLSTLVMRLAGGDEGGSGGGWGFFVVKMALALVVIMFFAEWRWEKRQSHLRLLVVLGLLTVGLAPGLRDLGRLMLGV</sequence>
<feature type="transmembrane region" description="Helical" evidence="2">
    <location>
        <begin position="162"/>
        <end position="187"/>
    </location>
</feature>
<feature type="transmembrane region" description="Helical" evidence="2">
    <location>
        <begin position="407"/>
        <end position="427"/>
    </location>
</feature>
<feature type="transmembrane region" description="Helical" evidence="2">
    <location>
        <begin position="199"/>
        <end position="217"/>
    </location>
</feature>
<proteinExistence type="predicted"/>
<name>A0A075H6P6_9EURY</name>
<evidence type="ECO:0000313" key="3">
    <source>
        <dbReference type="EMBL" id="AIF12101.1"/>
    </source>
</evidence>
<feature type="transmembrane region" description="Helical" evidence="2">
    <location>
        <begin position="49"/>
        <end position="72"/>
    </location>
</feature>
<dbReference type="AlphaFoldDB" id="A0A075H6P6"/>
<evidence type="ECO:0000256" key="2">
    <source>
        <dbReference type="SAM" id="Phobius"/>
    </source>
</evidence>
<dbReference type="Pfam" id="PF01889">
    <property type="entry name" value="DUF63"/>
    <property type="match status" value="2"/>
</dbReference>
<feature type="compositionally biased region" description="Basic and acidic residues" evidence="1">
    <location>
        <begin position="18"/>
        <end position="30"/>
    </location>
</feature>
<reference evidence="3" key="1">
    <citation type="journal article" date="2014" name="Genome Biol. Evol.">
        <title>Pangenome evidence for extensive interdomain horizontal transfer affecting lineage core and shell genes in uncultured planktonic thaumarchaeota and euryarchaeota.</title>
        <authorList>
            <person name="Deschamps P."/>
            <person name="Zivanovic Y."/>
            <person name="Moreira D."/>
            <person name="Rodriguez-Valera F."/>
            <person name="Lopez-Garcia P."/>
        </authorList>
    </citation>
    <scope>NUCLEOTIDE SEQUENCE</scope>
</reference>
<dbReference type="PANTHER" id="PTHR40700">
    <property type="entry name" value="HYPOTHETICAL MEMBRANE PROTEIN, CONSERVED, DUF63 FAMILY"/>
    <property type="match status" value="1"/>
</dbReference>
<evidence type="ECO:0000256" key="1">
    <source>
        <dbReference type="SAM" id="MobiDB-lite"/>
    </source>
</evidence>
<feature type="region of interest" description="Disordered" evidence="1">
    <location>
        <begin position="1"/>
        <end position="37"/>
    </location>
</feature>
<feature type="transmembrane region" description="Helical" evidence="2">
    <location>
        <begin position="439"/>
        <end position="456"/>
    </location>
</feature>
<keyword evidence="2" id="KW-1133">Transmembrane helix</keyword>
<evidence type="ECO:0008006" key="4">
    <source>
        <dbReference type="Google" id="ProtNLM"/>
    </source>
</evidence>
<dbReference type="EMBL" id="KF900937">
    <property type="protein sequence ID" value="AIF12101.1"/>
    <property type="molecule type" value="Genomic_DNA"/>
</dbReference>
<dbReference type="PANTHER" id="PTHR40700:SF1">
    <property type="entry name" value="DUF63 DOMAIN-CONTAINING PROTEIN"/>
    <property type="match status" value="1"/>
</dbReference>
<dbReference type="InterPro" id="IPR002749">
    <property type="entry name" value="DUF63"/>
</dbReference>
<protein>
    <recommendedName>
        <fullName evidence="4">DUF63 family protein</fullName>
    </recommendedName>
</protein>
<keyword evidence="2" id="KW-0812">Transmembrane</keyword>
<keyword evidence="2" id="KW-0472">Membrane</keyword>
<organism evidence="3">
    <name type="scientific">uncultured marine group II/III euryarchaeote KM3_54_F07</name>
    <dbReference type="NCBI Taxonomy" id="1456461"/>
    <lineage>
        <taxon>Archaea</taxon>
        <taxon>Methanobacteriati</taxon>
        <taxon>Methanobacteriota</taxon>
        <taxon>environmental samples</taxon>
    </lineage>
</organism>
<feature type="transmembrane region" description="Helical" evidence="2">
    <location>
        <begin position="104"/>
        <end position="122"/>
    </location>
</feature>
<feature type="transmembrane region" description="Helical" evidence="2">
    <location>
        <begin position="290"/>
        <end position="307"/>
    </location>
</feature>
<feature type="compositionally biased region" description="Acidic residues" evidence="1">
    <location>
        <begin position="1"/>
        <end position="17"/>
    </location>
</feature>
<feature type="transmembrane region" description="Helical" evidence="2">
    <location>
        <begin position="223"/>
        <end position="239"/>
    </location>
</feature>